<evidence type="ECO:0000313" key="3">
    <source>
        <dbReference type="Proteomes" id="UP000250235"/>
    </source>
</evidence>
<proteinExistence type="predicted"/>
<accession>A0A2Z7CGZ6</accession>
<sequence>MSTSQNKIPLFSREDYDDCEIRMQAHLAAMDDEMWTVITEAPLKIMKPNLAFAVSNGEPQFLEKARHEYTNDDKKKANLDNVARDILYKTLDKDKNMFSKIKTCATTKDIWEKLVQIYEGSDETKENKLTVAQQKLLRQSGPRPDPRLLRQAALEALTRSARTDSPRRTGRKQISDDDRRRRRVGGGGGGVF</sequence>
<dbReference type="Proteomes" id="UP000250235">
    <property type="component" value="Unassembled WGS sequence"/>
</dbReference>
<evidence type="ECO:0000313" key="2">
    <source>
        <dbReference type="EMBL" id="KZV45913.1"/>
    </source>
</evidence>
<dbReference type="EMBL" id="KQ995751">
    <property type="protein sequence ID" value="KZV45913.1"/>
    <property type="molecule type" value="Genomic_DNA"/>
</dbReference>
<gene>
    <name evidence="2" type="ORF">F511_27697</name>
</gene>
<reference evidence="2 3" key="1">
    <citation type="journal article" date="2015" name="Proc. Natl. Acad. Sci. U.S.A.">
        <title>The resurrection genome of Boea hygrometrica: A blueprint for survival of dehydration.</title>
        <authorList>
            <person name="Xiao L."/>
            <person name="Yang G."/>
            <person name="Zhang L."/>
            <person name="Yang X."/>
            <person name="Zhao S."/>
            <person name="Ji Z."/>
            <person name="Zhou Q."/>
            <person name="Hu M."/>
            <person name="Wang Y."/>
            <person name="Chen M."/>
            <person name="Xu Y."/>
            <person name="Jin H."/>
            <person name="Xiao X."/>
            <person name="Hu G."/>
            <person name="Bao F."/>
            <person name="Hu Y."/>
            <person name="Wan P."/>
            <person name="Li L."/>
            <person name="Deng X."/>
            <person name="Kuang T."/>
            <person name="Xiang C."/>
            <person name="Zhu J.K."/>
            <person name="Oliver M.J."/>
            <person name="He Y."/>
        </authorList>
    </citation>
    <scope>NUCLEOTIDE SEQUENCE [LARGE SCALE GENOMIC DNA]</scope>
    <source>
        <strain evidence="3">cv. XS01</strain>
    </source>
</reference>
<feature type="compositionally biased region" description="Basic and acidic residues" evidence="1">
    <location>
        <begin position="161"/>
        <end position="179"/>
    </location>
</feature>
<keyword evidence="3" id="KW-1185">Reference proteome</keyword>
<organism evidence="2 3">
    <name type="scientific">Dorcoceras hygrometricum</name>
    <dbReference type="NCBI Taxonomy" id="472368"/>
    <lineage>
        <taxon>Eukaryota</taxon>
        <taxon>Viridiplantae</taxon>
        <taxon>Streptophyta</taxon>
        <taxon>Embryophyta</taxon>
        <taxon>Tracheophyta</taxon>
        <taxon>Spermatophyta</taxon>
        <taxon>Magnoliopsida</taxon>
        <taxon>eudicotyledons</taxon>
        <taxon>Gunneridae</taxon>
        <taxon>Pentapetalae</taxon>
        <taxon>asterids</taxon>
        <taxon>lamiids</taxon>
        <taxon>Lamiales</taxon>
        <taxon>Gesneriaceae</taxon>
        <taxon>Didymocarpoideae</taxon>
        <taxon>Trichosporeae</taxon>
        <taxon>Loxocarpinae</taxon>
        <taxon>Dorcoceras</taxon>
    </lineage>
</organism>
<dbReference type="OrthoDB" id="7920740at2759"/>
<name>A0A2Z7CGZ6_9LAMI</name>
<feature type="region of interest" description="Disordered" evidence="1">
    <location>
        <begin position="158"/>
        <end position="192"/>
    </location>
</feature>
<dbReference type="AlphaFoldDB" id="A0A2Z7CGZ6"/>
<evidence type="ECO:0000256" key="1">
    <source>
        <dbReference type="SAM" id="MobiDB-lite"/>
    </source>
</evidence>
<dbReference type="Pfam" id="PF14223">
    <property type="entry name" value="Retrotran_gag_2"/>
    <property type="match status" value="1"/>
</dbReference>
<protein>
    <submittedName>
        <fullName evidence="2">Uncharacterized protein</fullName>
    </submittedName>
</protein>